<evidence type="ECO:0000256" key="3">
    <source>
        <dbReference type="ARBA" id="ARBA00022801"/>
    </source>
</evidence>
<feature type="region of interest" description="Disordered" evidence="6">
    <location>
        <begin position="353"/>
        <end position="381"/>
    </location>
</feature>
<dbReference type="PANTHER" id="PTHR10353">
    <property type="entry name" value="GLYCOSYL HYDROLASE"/>
    <property type="match status" value="1"/>
</dbReference>
<keyword evidence="4" id="KW-0325">Glycoprotein</keyword>
<keyword evidence="2 7" id="KW-0732">Signal</keyword>
<dbReference type="GO" id="GO:0008422">
    <property type="term" value="F:beta-glucosidase activity"/>
    <property type="evidence" value="ECO:0007669"/>
    <property type="project" value="UniProtKB-ARBA"/>
</dbReference>
<evidence type="ECO:0000256" key="2">
    <source>
        <dbReference type="ARBA" id="ARBA00022729"/>
    </source>
</evidence>
<feature type="region of interest" description="Disordered" evidence="6">
    <location>
        <begin position="405"/>
        <end position="427"/>
    </location>
</feature>
<dbReference type="PRINTS" id="PR00131">
    <property type="entry name" value="GLHYDRLASE1"/>
</dbReference>
<dbReference type="InterPro" id="IPR033132">
    <property type="entry name" value="GH_1_N_CS"/>
</dbReference>
<gene>
    <name evidence="8" type="ORF">TRAES_3BF099200020CFD_c1</name>
</gene>
<proteinExistence type="inferred from homology"/>
<reference evidence="8" key="1">
    <citation type="journal article" date="2014" name="Science">
        <title>Structural and functional partitioning of bread wheat chromosome 3B.</title>
        <authorList>
            <person name="Choulet F."/>
            <person name="Alberti A."/>
            <person name="Theil S."/>
            <person name="Glover N."/>
            <person name="Barbe V."/>
            <person name="Daron J."/>
            <person name="Pingault L."/>
            <person name="Sourdille P."/>
            <person name="Couloux A."/>
            <person name="Paux E."/>
            <person name="Leroy P."/>
            <person name="Mangenot S."/>
            <person name="Guilhot N."/>
            <person name="Le Gouis J."/>
            <person name="Balfourier F."/>
            <person name="Alaux M."/>
            <person name="Jamilloux V."/>
            <person name="Poulain J."/>
            <person name="Durand C."/>
            <person name="Bellec A."/>
            <person name="Gaspin C."/>
            <person name="Safar J."/>
            <person name="Dolezel J."/>
            <person name="Rogers J."/>
            <person name="Vandepoele K."/>
            <person name="Aury J.M."/>
            <person name="Mayer K."/>
            <person name="Berges H."/>
            <person name="Quesneville H."/>
            <person name="Wincker P."/>
            <person name="Feuillet C."/>
        </authorList>
    </citation>
    <scope>NUCLEOTIDE SEQUENCE</scope>
</reference>
<protein>
    <submittedName>
        <fullName evidence="8">Uncharacterized protein</fullName>
    </submittedName>
</protein>
<feature type="signal peptide" evidence="7">
    <location>
        <begin position="1"/>
        <end position="21"/>
    </location>
</feature>
<feature type="chain" id="PRO_5009743726" evidence="7">
    <location>
        <begin position="22"/>
        <end position="527"/>
    </location>
</feature>
<dbReference type="InterPro" id="IPR017853">
    <property type="entry name" value="GH"/>
</dbReference>
<evidence type="ECO:0000256" key="6">
    <source>
        <dbReference type="SAM" id="MobiDB-lite"/>
    </source>
</evidence>
<organism evidence="8">
    <name type="scientific">Triticum aestivum</name>
    <name type="common">Wheat</name>
    <dbReference type="NCBI Taxonomy" id="4565"/>
    <lineage>
        <taxon>Eukaryota</taxon>
        <taxon>Viridiplantae</taxon>
        <taxon>Streptophyta</taxon>
        <taxon>Embryophyta</taxon>
        <taxon>Tracheophyta</taxon>
        <taxon>Spermatophyta</taxon>
        <taxon>Magnoliopsida</taxon>
        <taxon>Liliopsida</taxon>
        <taxon>Poales</taxon>
        <taxon>Poaceae</taxon>
        <taxon>BOP clade</taxon>
        <taxon>Pooideae</taxon>
        <taxon>Triticodae</taxon>
        <taxon>Triticeae</taxon>
        <taxon>Triticinae</taxon>
        <taxon>Triticum</taxon>
    </lineage>
</organism>
<evidence type="ECO:0000256" key="5">
    <source>
        <dbReference type="RuleBase" id="RU003690"/>
    </source>
</evidence>
<feature type="compositionally biased region" description="Pro residues" evidence="6">
    <location>
        <begin position="369"/>
        <end position="379"/>
    </location>
</feature>
<evidence type="ECO:0000313" key="8">
    <source>
        <dbReference type="EMBL" id="CDM84655.1"/>
    </source>
</evidence>
<evidence type="ECO:0000256" key="4">
    <source>
        <dbReference type="ARBA" id="ARBA00023180"/>
    </source>
</evidence>
<comment type="similarity">
    <text evidence="1 5">Belongs to the glycosyl hydrolase 1 family.</text>
</comment>
<dbReference type="Gene3D" id="3.20.20.80">
    <property type="entry name" value="Glycosidases"/>
    <property type="match status" value="1"/>
</dbReference>
<dbReference type="PROSITE" id="PS00653">
    <property type="entry name" value="GLYCOSYL_HYDROL_F1_2"/>
    <property type="match status" value="1"/>
</dbReference>
<evidence type="ECO:0000256" key="1">
    <source>
        <dbReference type="ARBA" id="ARBA00010838"/>
    </source>
</evidence>
<dbReference type="InterPro" id="IPR001360">
    <property type="entry name" value="Glyco_hydro_1"/>
</dbReference>
<dbReference type="GO" id="GO:0005975">
    <property type="term" value="P:carbohydrate metabolic process"/>
    <property type="evidence" value="ECO:0007669"/>
    <property type="project" value="InterPro"/>
</dbReference>
<accession>A0A077RWA2</accession>
<name>A0A077RWA2_WHEAT</name>
<dbReference type="Pfam" id="PF00232">
    <property type="entry name" value="Glyco_hydro_1"/>
    <property type="match status" value="1"/>
</dbReference>
<dbReference type="EMBL" id="HG670306">
    <property type="protein sequence ID" value="CDM84655.1"/>
    <property type="molecule type" value="Genomic_DNA"/>
</dbReference>
<evidence type="ECO:0000256" key="7">
    <source>
        <dbReference type="SAM" id="SignalP"/>
    </source>
</evidence>
<dbReference type="SUPFAM" id="SSF51445">
    <property type="entry name" value="(Trans)glycosidases"/>
    <property type="match status" value="1"/>
</dbReference>
<dbReference type="HOGENOM" id="CLU_001859_1_0_1"/>
<dbReference type="FunFam" id="3.20.20.80:FF:000069">
    <property type="entry name" value="Beta-glucosidase 1"/>
    <property type="match status" value="1"/>
</dbReference>
<dbReference type="PANTHER" id="PTHR10353:SF192">
    <property type="entry name" value="4-HYDROXY-7-METHOXY-3-OXO-3,4-DIHYDRO-2H-1,4-BENZOXAZIN-2-YL GLUCOSIDEBETA-D-GLUCOSIDASE"/>
    <property type="match status" value="1"/>
</dbReference>
<dbReference type="AlphaFoldDB" id="A0A077RWA2"/>
<sequence length="527" mass="58727">MGASAAFFYLLLPLWVQDAAAAGLGFTRSDFPRRFVFGTGTSAYQYEGAVAEDGRSSSSWDTFTHAGKMPDKSTADVAADGYHKYMKSSQTLSQPSTLVSNLSYSFLNFGIADGRGAINPKGLEFYNNLIDELVNHGIQVHITLHHLDLPQILEDEYGGWLSPRIIEDFTAYADVCFRKFGDRVASWTTVNEPNIGMMASYDVAIFPPGRCSDPFGATKCTAGDSSVEPYIAAHNTLLAHASVASLYREKYQVMQKGVVGISIYSYWSYPLTNSTVDLDASQRCKDFLFGWILDPLVFGDYPKVMKKNVGSRLPSFSKVQSELIKGSLDFIGINHYYSLYVNDRPLETGIRDYNTDMSVDSRGSRTDPPLSPSAPPNVPSDPKGLQLVLEYLKETYAVPVYVQENGKHTPNQKQKSQLKKKGMGSADDGLDDTDRIGYLSSYMESTLNAMRNGADVRGYFAWAFMDMFELLSGYQSRYGLYRVDFADERRPRQARHLARWYAGFLKHNGTSALAPRTKDQEKLNVVS</sequence>
<keyword evidence="3" id="KW-0378">Hydrolase</keyword>